<dbReference type="EMBL" id="VMBG01000001">
    <property type="protein sequence ID" value="TSJ79173.1"/>
    <property type="molecule type" value="Genomic_DNA"/>
</dbReference>
<feature type="transmembrane region" description="Helical" evidence="11">
    <location>
        <begin position="107"/>
        <end position="133"/>
    </location>
</feature>
<dbReference type="Proteomes" id="UP000315648">
    <property type="component" value="Unassembled WGS sequence"/>
</dbReference>
<dbReference type="GO" id="GO:0006508">
    <property type="term" value="P:proteolysis"/>
    <property type="evidence" value="ECO:0007669"/>
    <property type="project" value="UniProtKB-KW"/>
</dbReference>
<keyword evidence="11" id="KW-0479">Metal-binding</keyword>
<keyword evidence="10 11" id="KW-0472">Membrane</keyword>
<keyword evidence="14" id="KW-1185">Reference proteome</keyword>
<organism evidence="13 14">
    <name type="scientific">Rariglobus hedericola</name>
    <dbReference type="NCBI Taxonomy" id="2597822"/>
    <lineage>
        <taxon>Bacteria</taxon>
        <taxon>Pseudomonadati</taxon>
        <taxon>Verrucomicrobiota</taxon>
        <taxon>Opitutia</taxon>
        <taxon>Opitutales</taxon>
        <taxon>Opitutaceae</taxon>
        <taxon>Rariglobus</taxon>
    </lineage>
</organism>
<evidence type="ECO:0000256" key="11">
    <source>
        <dbReference type="RuleBase" id="RU362031"/>
    </source>
</evidence>
<evidence type="ECO:0000256" key="8">
    <source>
        <dbReference type="ARBA" id="ARBA00022989"/>
    </source>
</evidence>
<feature type="transmembrane region" description="Helical" evidence="11">
    <location>
        <begin position="7"/>
        <end position="27"/>
    </location>
</feature>
<name>A0A556QRB6_9BACT</name>
<feature type="domain" description="Peptidase M50" evidence="12">
    <location>
        <begin position="18"/>
        <end position="442"/>
    </location>
</feature>
<evidence type="ECO:0000256" key="1">
    <source>
        <dbReference type="ARBA" id="ARBA00001947"/>
    </source>
</evidence>
<feature type="transmembrane region" description="Helical" evidence="11">
    <location>
        <begin position="383"/>
        <end position="406"/>
    </location>
</feature>
<dbReference type="RefSeq" id="WP_144229515.1">
    <property type="nucleotide sequence ID" value="NZ_CBCRVV010000027.1"/>
</dbReference>
<dbReference type="PANTHER" id="PTHR42837:SF2">
    <property type="entry name" value="MEMBRANE METALLOPROTEASE ARASP2, CHLOROPLASTIC-RELATED"/>
    <property type="match status" value="1"/>
</dbReference>
<keyword evidence="8 11" id="KW-1133">Transmembrane helix</keyword>
<evidence type="ECO:0000256" key="5">
    <source>
        <dbReference type="ARBA" id="ARBA00022692"/>
    </source>
</evidence>
<evidence type="ECO:0000256" key="7">
    <source>
        <dbReference type="ARBA" id="ARBA00022833"/>
    </source>
</evidence>
<dbReference type="GO" id="GO:0046872">
    <property type="term" value="F:metal ion binding"/>
    <property type="evidence" value="ECO:0007669"/>
    <property type="project" value="UniProtKB-KW"/>
</dbReference>
<dbReference type="CDD" id="cd23081">
    <property type="entry name" value="cpPDZ_EcRseP-like"/>
    <property type="match status" value="1"/>
</dbReference>
<dbReference type="InterPro" id="IPR036034">
    <property type="entry name" value="PDZ_sf"/>
</dbReference>
<dbReference type="OrthoDB" id="9782003at2"/>
<keyword evidence="9 11" id="KW-0482">Metalloprotease</keyword>
<dbReference type="PANTHER" id="PTHR42837">
    <property type="entry name" value="REGULATOR OF SIGMA-E PROTEASE RSEP"/>
    <property type="match status" value="1"/>
</dbReference>
<evidence type="ECO:0000256" key="2">
    <source>
        <dbReference type="ARBA" id="ARBA00004141"/>
    </source>
</evidence>
<dbReference type="GO" id="GO:0004222">
    <property type="term" value="F:metalloendopeptidase activity"/>
    <property type="evidence" value="ECO:0007669"/>
    <property type="project" value="InterPro"/>
</dbReference>
<evidence type="ECO:0000256" key="9">
    <source>
        <dbReference type="ARBA" id="ARBA00023049"/>
    </source>
</evidence>
<gene>
    <name evidence="13" type="primary">rseP</name>
    <name evidence="13" type="ORF">FPL22_07725</name>
</gene>
<dbReference type="InterPro" id="IPR008915">
    <property type="entry name" value="Peptidase_M50"/>
</dbReference>
<keyword evidence="6 11" id="KW-0378">Hydrolase</keyword>
<dbReference type="CDD" id="cd06163">
    <property type="entry name" value="S2P-M50_PDZ_RseP-like"/>
    <property type="match status" value="1"/>
</dbReference>
<keyword evidence="7 11" id="KW-0862">Zinc</keyword>
<protein>
    <recommendedName>
        <fullName evidence="11">Zinc metalloprotease</fullName>
        <ecNumber evidence="11">3.4.24.-</ecNumber>
    </recommendedName>
</protein>
<sequence length="474" mass="51699">MDIFHTLFSSAWSILLVAVFFGGSIFVHELGHFLAARRRGVIVERFSIGFGPKIFSWKGKDGVEYRLSWLPLGGYVALPQLADMRGIEGESHADLKKTPPPNYSTRMIVFGAGAFFNIIFAFALACIIWGVGLPTSSEQATTRIGYVVDTVTTSDGAKVTSPAVEAGLRIGDTVRAIDGHKIETWQELMQVLLTSAGRTTDGTRREAIFTIERDGQLLDLTVHPVLAGNEKDRRVGIAPGYELVIHQAAAGSFGATAGFQPKDRLAALNDTPILNIQTYGDILKATADQPVRALVKRGEGTVTLTIPARTGSKDATELGLSFTTDSSLTYPNPFKQLGDNISMTYRTFASLVNPQSDVGISKLSGPVGIARVFHMAAQADIRYVLWFTILVNVNLAIMNLLPIPVLDGGHMLFATIGKLRGRNLPAQFIATTQSVFMVLLFSMMIYVSFFDVRRWNRDSRAERAEQTAPAEPAK</sequence>
<evidence type="ECO:0000256" key="6">
    <source>
        <dbReference type="ARBA" id="ARBA00022801"/>
    </source>
</evidence>
<dbReference type="AlphaFoldDB" id="A0A556QRB6"/>
<evidence type="ECO:0000256" key="3">
    <source>
        <dbReference type="ARBA" id="ARBA00007931"/>
    </source>
</evidence>
<comment type="subcellular location">
    <subcellularLocation>
        <location evidence="2">Membrane</location>
        <topology evidence="2">Multi-pass membrane protein</topology>
    </subcellularLocation>
</comment>
<comment type="cofactor">
    <cofactor evidence="1 11">
        <name>Zn(2+)</name>
        <dbReference type="ChEBI" id="CHEBI:29105"/>
    </cofactor>
</comment>
<keyword evidence="5 11" id="KW-0812">Transmembrane</keyword>
<evidence type="ECO:0000256" key="10">
    <source>
        <dbReference type="ARBA" id="ARBA00023136"/>
    </source>
</evidence>
<evidence type="ECO:0000256" key="4">
    <source>
        <dbReference type="ARBA" id="ARBA00022670"/>
    </source>
</evidence>
<feature type="transmembrane region" description="Helical" evidence="11">
    <location>
        <begin position="426"/>
        <end position="450"/>
    </location>
</feature>
<evidence type="ECO:0000313" key="13">
    <source>
        <dbReference type="EMBL" id="TSJ79173.1"/>
    </source>
</evidence>
<dbReference type="SUPFAM" id="SSF50156">
    <property type="entry name" value="PDZ domain-like"/>
    <property type="match status" value="2"/>
</dbReference>
<dbReference type="GO" id="GO:0016020">
    <property type="term" value="C:membrane"/>
    <property type="evidence" value="ECO:0007669"/>
    <property type="project" value="UniProtKB-SubCell"/>
</dbReference>
<accession>A0A556QRB6</accession>
<dbReference type="Pfam" id="PF02163">
    <property type="entry name" value="Peptidase_M50"/>
    <property type="match status" value="1"/>
</dbReference>
<keyword evidence="4 13" id="KW-0645">Protease</keyword>
<dbReference type="InterPro" id="IPR004387">
    <property type="entry name" value="Pept_M50_Zn"/>
</dbReference>
<evidence type="ECO:0000259" key="12">
    <source>
        <dbReference type="Pfam" id="PF02163"/>
    </source>
</evidence>
<dbReference type="Gene3D" id="2.30.42.10">
    <property type="match status" value="2"/>
</dbReference>
<comment type="caution">
    <text evidence="13">The sequence shown here is derived from an EMBL/GenBank/DDBJ whole genome shotgun (WGS) entry which is preliminary data.</text>
</comment>
<proteinExistence type="inferred from homology"/>
<reference evidence="13 14" key="1">
    <citation type="submission" date="2019-07" db="EMBL/GenBank/DDBJ databases">
        <title>Description of 53C-WASEF.</title>
        <authorList>
            <person name="Pitt A."/>
            <person name="Hahn M.W."/>
        </authorList>
    </citation>
    <scope>NUCLEOTIDE SEQUENCE [LARGE SCALE GENOMIC DNA]</scope>
    <source>
        <strain evidence="13 14">53C-WASEF</strain>
    </source>
</reference>
<dbReference type="NCBIfam" id="TIGR00054">
    <property type="entry name" value="RIP metalloprotease RseP"/>
    <property type="match status" value="1"/>
</dbReference>
<comment type="similarity">
    <text evidence="3 11">Belongs to the peptidase M50B family.</text>
</comment>
<evidence type="ECO:0000313" key="14">
    <source>
        <dbReference type="Proteomes" id="UP000315648"/>
    </source>
</evidence>
<dbReference type="EC" id="3.4.24.-" evidence="11"/>